<reference evidence="1" key="1">
    <citation type="submission" date="2018-02" db="EMBL/GenBank/DDBJ databases">
        <title>Rhizophora mucronata_Transcriptome.</title>
        <authorList>
            <person name="Meera S.P."/>
            <person name="Sreeshan A."/>
            <person name="Augustine A."/>
        </authorList>
    </citation>
    <scope>NUCLEOTIDE SEQUENCE</scope>
    <source>
        <tissue evidence="1">Leaf</tissue>
    </source>
</reference>
<evidence type="ECO:0000313" key="1">
    <source>
        <dbReference type="EMBL" id="MBX26720.1"/>
    </source>
</evidence>
<accession>A0A2P2M921</accession>
<dbReference type="AlphaFoldDB" id="A0A2P2M921"/>
<proteinExistence type="predicted"/>
<sequence length="37" mass="4209">MSCTAFGIDFCVMGWQLSKMQSRNDLVKYCCHECDAS</sequence>
<name>A0A2P2M921_RHIMU</name>
<dbReference type="EMBL" id="GGEC01046236">
    <property type="protein sequence ID" value="MBX26720.1"/>
    <property type="molecule type" value="Transcribed_RNA"/>
</dbReference>
<organism evidence="1">
    <name type="scientific">Rhizophora mucronata</name>
    <name type="common">Asiatic mangrove</name>
    <dbReference type="NCBI Taxonomy" id="61149"/>
    <lineage>
        <taxon>Eukaryota</taxon>
        <taxon>Viridiplantae</taxon>
        <taxon>Streptophyta</taxon>
        <taxon>Embryophyta</taxon>
        <taxon>Tracheophyta</taxon>
        <taxon>Spermatophyta</taxon>
        <taxon>Magnoliopsida</taxon>
        <taxon>eudicotyledons</taxon>
        <taxon>Gunneridae</taxon>
        <taxon>Pentapetalae</taxon>
        <taxon>rosids</taxon>
        <taxon>fabids</taxon>
        <taxon>Malpighiales</taxon>
        <taxon>Rhizophoraceae</taxon>
        <taxon>Rhizophora</taxon>
    </lineage>
</organism>
<protein>
    <submittedName>
        <fullName evidence="1">Uncharacterized protein</fullName>
    </submittedName>
</protein>